<evidence type="ECO:0000259" key="5">
    <source>
        <dbReference type="Pfam" id="PF03391"/>
    </source>
</evidence>
<feature type="compositionally biased region" description="Basic and acidic residues" evidence="4">
    <location>
        <begin position="224"/>
        <end position="240"/>
    </location>
</feature>
<dbReference type="SUPFAM" id="SSF88633">
    <property type="entry name" value="Positive stranded ssRNA viruses"/>
    <property type="match status" value="3"/>
</dbReference>
<feature type="domain" description="Nepovirus coat protein C-terminal" evidence="6">
    <location>
        <begin position="945"/>
        <end position="1103"/>
    </location>
</feature>
<evidence type="ECO:0000256" key="4">
    <source>
        <dbReference type="SAM" id="MobiDB-lite"/>
    </source>
</evidence>
<feature type="domain" description="Nepovirus coat protein" evidence="5">
    <location>
        <begin position="768"/>
        <end position="932"/>
    </location>
</feature>
<dbReference type="InterPro" id="IPR005054">
    <property type="entry name" value="Nepo_coat"/>
</dbReference>
<name>A0A8F2JGL7_9SECO</name>
<reference evidence="8" key="1">
    <citation type="submission" date="2020-10" db="EMBL/GenBank/DDBJ databases">
        <authorList>
            <person name="Knierim D."/>
            <person name="Margaria P."/>
            <person name="Menzel W."/>
            <person name="Winter S."/>
        </authorList>
    </citation>
    <scope>NUCLEOTIDE SEQUENCE</scope>
    <source>
        <strain evidence="8">DSMZ PV-0429</strain>
    </source>
</reference>
<feature type="region of interest" description="Disordered" evidence="4">
    <location>
        <begin position="224"/>
        <end position="244"/>
    </location>
</feature>
<dbReference type="EMBL" id="MW057711">
    <property type="protein sequence ID" value="QWT83721.1"/>
    <property type="molecule type" value="Genomic_RNA"/>
</dbReference>
<evidence type="ECO:0000259" key="6">
    <source>
        <dbReference type="Pfam" id="PF03688"/>
    </source>
</evidence>
<accession>A0A8F2JGL7</accession>
<evidence type="ECO:0000256" key="3">
    <source>
        <dbReference type="ARBA" id="ARBA00022844"/>
    </source>
</evidence>
<dbReference type="Pfam" id="PF03391">
    <property type="entry name" value="Nepo_coat"/>
    <property type="match status" value="1"/>
</dbReference>
<evidence type="ECO:0000313" key="8">
    <source>
        <dbReference type="EMBL" id="QWT83721.1"/>
    </source>
</evidence>
<dbReference type="InterPro" id="IPR005306">
    <property type="entry name" value="Nepo_coat_N"/>
</dbReference>
<evidence type="ECO:0000259" key="7">
    <source>
        <dbReference type="Pfam" id="PF03689"/>
    </source>
</evidence>
<evidence type="ECO:0000256" key="2">
    <source>
        <dbReference type="ARBA" id="ARBA00022561"/>
    </source>
</evidence>
<keyword evidence="2" id="KW-0167">Capsid protein</keyword>
<sequence length="1107" mass="123821">MSQFWGEFPEAVINTFQRLQIALIGDIKRCPLSSPLFPELSKLDAHSQHHLLASFELPKFGGVTPSVMEQLHDAESELAEAKARLLRERLHAVANKENIPYLGDCMFYDAPGISQEELLQAAFLEAPTPEWESERIRPLWPKDEWFRDAQQGPYPEDYGSIPLGDIDTLFLAFDALVEEHWMPIYLMISTFATFQQYGTHPLLLECVQSAGSLIPACMMTDHHLQPTGDRQADKEERQDYADSQDSIQSMGDFWKEFYSKDSGKKIPDSHKSRLANDPNKVGFTKSALFHKQPLAHSLAQTWANFRGTQDKADLVKVTMDMNIEKYTVRLPDAVRTTAGPLYIEWINLPRMSENSARKLAEAGWNNADICGVDLAVKSHVAVGTPVRVIISLVDGACSDMPTATMCAFEVNLAAQNNRSLNLPLLSLPFSQLLADLHDFQHRVKIACQFRDPEGFNVGTPMLSFSSLEFSELKQTAFERKSLLRDSWSEIEKRACHGGGRCIASQGIVQTWEKEINPPLKEYAPLVLPPVPQPRRNFIGQQSGEVVKPWLPKSRSMRFKSPTDLWSRPSVDGGSTSTVVTGTEHLRCDDVPGCAYEVDPLHLLYYASVDVPKDTLEGTRLARIDLRAKAQEMDSAVWRQWVKEGCMKPRIKIRISAATSCFSGVVLGMCLDAYRRIPIMRDKGFSANLVTGLPNTMWATRTQAELEWDLDLSQECGHSFYALSDTLGYMDFLIYVLRGNEMTAVADWSFYVAFYVDWSQESFTAMLAPTLKWPPTPGIISTFKEVRGPYAFSLDGTKARLDFGFLPGVSLVEGSETVRTCPRVLASFYRSWTGKLRISIEEVSSIFLTGSYMVGVAWNAGDDLGGITTRKHWMVKSGEIFDLDLYGPHGEYPTFAGKANGTPYIIVQKVGGIVGPKDSTGSFGFFLHIHGMTGIYKNPTLHSPERGQMHAWFRMNNIQVDNLSFSIPGRIEDMSALAGSYDITNYVNPASLLFSVTGLHGGTIRLHVTWCPKTNLGESKGTLKYMQYLYHTNTVSYYGDQATRGLIDPDGFKCELRCGDFFGATNIAMVGDVERLAIHSANATFISEIRVSFEILEMSFYGKTIKVS</sequence>
<organism evidence="8">
    <name type="scientific">Raspberry ringspot virus</name>
    <dbReference type="NCBI Taxonomy" id="12809"/>
    <lineage>
        <taxon>Viruses</taxon>
        <taxon>Riboviria</taxon>
        <taxon>Orthornavirae</taxon>
        <taxon>Pisuviricota</taxon>
        <taxon>Pisoniviricetes</taxon>
        <taxon>Picornavirales</taxon>
        <taxon>Secoviridae</taxon>
        <taxon>Comovirinae</taxon>
        <taxon>Nepovirus</taxon>
        <taxon>Nepovirus rubi</taxon>
    </lineage>
</organism>
<protein>
    <submittedName>
        <fullName evidence="8">Polyprotein 2</fullName>
    </submittedName>
</protein>
<proteinExistence type="predicted"/>
<comment type="subcellular location">
    <subcellularLocation>
        <location evidence="1">Virion</location>
    </subcellularLocation>
</comment>
<dbReference type="InterPro" id="IPR029053">
    <property type="entry name" value="Viral_coat"/>
</dbReference>
<dbReference type="InterPro" id="IPR005305">
    <property type="entry name" value="Nepo_coat_C"/>
</dbReference>
<dbReference type="GO" id="GO:0019028">
    <property type="term" value="C:viral capsid"/>
    <property type="evidence" value="ECO:0007669"/>
    <property type="project" value="UniProtKB-KW"/>
</dbReference>
<dbReference type="Pfam" id="PF03688">
    <property type="entry name" value="Nepo_coat_C"/>
    <property type="match status" value="1"/>
</dbReference>
<keyword evidence="3" id="KW-0946">Virion</keyword>
<dbReference type="Pfam" id="PF03689">
    <property type="entry name" value="Nepo_coat_N"/>
    <property type="match status" value="1"/>
</dbReference>
<dbReference type="GO" id="GO:0005198">
    <property type="term" value="F:structural molecule activity"/>
    <property type="evidence" value="ECO:0007669"/>
    <property type="project" value="InterPro"/>
</dbReference>
<dbReference type="Gene3D" id="2.60.120.20">
    <property type="match status" value="2"/>
</dbReference>
<feature type="domain" description="Nepovirus coat protein N-terminal" evidence="7">
    <location>
        <begin position="603"/>
        <end position="691"/>
    </location>
</feature>
<evidence type="ECO:0000256" key="1">
    <source>
        <dbReference type="ARBA" id="ARBA00004328"/>
    </source>
</evidence>